<evidence type="ECO:0000256" key="1">
    <source>
        <dbReference type="ARBA" id="ARBA00022723"/>
    </source>
</evidence>
<evidence type="ECO:0000313" key="7">
    <source>
        <dbReference type="EnsemblMetazoa" id="KAF7494156.1"/>
    </source>
</evidence>
<evidence type="ECO:0000313" key="6">
    <source>
        <dbReference type="EMBL" id="KAF7494156.1"/>
    </source>
</evidence>
<sequence>MIQTKRNHLHHHQQDDWRFCRLCKQRTKRFSKNSHNNRRYLQWIIPCDCYPGFNHVHRKCQMQLMLTQSRIHCERCGCQFRGLSYRFTNKDWFDFVWNDETSRNELLNHLSILCSTIVCVGSLWSLFRWEFNDFLNEIIDLDWWSFDMDSIRNCTNIFMQIHLKLLLPIVSIIHGCRQSWIVWNNYQNYIRKNFHIHFDNTNDSHQQQRQQNQQHSNIVTSNLNKAIDPIRQRLSSKSLVISLSSKKNNPKIVTITKSSCPKSTTISTGASHSSNENDNAQKHSDKMFIPKSVIFKQPNEIDDGNEK</sequence>
<proteinExistence type="predicted"/>
<dbReference type="Proteomes" id="UP000070412">
    <property type="component" value="Unassembled WGS sequence"/>
</dbReference>
<dbReference type="EMBL" id="WVUK01000054">
    <property type="protein sequence ID" value="KAF7494156.1"/>
    <property type="molecule type" value="Genomic_DNA"/>
</dbReference>
<accession>A0A834RCL0</accession>
<keyword evidence="1" id="KW-0479">Metal-binding</keyword>
<reference evidence="7" key="3">
    <citation type="submission" date="2022-06" db="UniProtKB">
        <authorList>
            <consortium name="EnsemblMetazoa"/>
        </authorList>
    </citation>
    <scope>IDENTIFICATION</scope>
</reference>
<reference evidence="8" key="1">
    <citation type="journal article" date="2020" name="PLoS Negl. Trop. Dis.">
        <title>High-quality nuclear genome for Sarcoptes scabiei-A critical resource for a neglected parasite.</title>
        <authorList>
            <person name="Korhonen P.K."/>
            <person name="Gasser R.B."/>
            <person name="Ma G."/>
            <person name="Wang T."/>
            <person name="Stroehlein A.J."/>
            <person name="Young N.D."/>
            <person name="Ang C.S."/>
            <person name="Fernando D.D."/>
            <person name="Lu H.C."/>
            <person name="Taylor S."/>
            <person name="Reynolds S.L."/>
            <person name="Mofiz E."/>
            <person name="Najaraj S.H."/>
            <person name="Gowda H."/>
            <person name="Madugundu A."/>
            <person name="Renuse S."/>
            <person name="Holt D."/>
            <person name="Pandey A."/>
            <person name="Papenfuss A.T."/>
            <person name="Fischer K."/>
        </authorList>
    </citation>
    <scope>NUCLEOTIDE SEQUENCE [LARGE SCALE GENOMIC DNA]</scope>
</reference>
<reference evidence="6" key="2">
    <citation type="submission" date="2020-01" db="EMBL/GenBank/DDBJ databases">
        <authorList>
            <person name="Korhonen P.K.K."/>
            <person name="Guangxu M.G."/>
            <person name="Wang T.W."/>
            <person name="Stroehlein A.J.S."/>
            <person name="Young N.D."/>
            <person name="Ang C.-S.A."/>
            <person name="Fernando D.W.F."/>
            <person name="Lu H.L."/>
            <person name="Taylor S.T."/>
            <person name="Ehtesham M.E.M."/>
            <person name="Najaraj S.H.N."/>
            <person name="Harsha G.H.G."/>
            <person name="Madugundu A.M."/>
            <person name="Renuse S.R."/>
            <person name="Holt D.H."/>
            <person name="Pandey A.P."/>
            <person name="Papenfuss A.P."/>
            <person name="Gasser R.B.G."/>
            <person name="Fischer K.F."/>
        </authorList>
    </citation>
    <scope>NUCLEOTIDE SEQUENCE</scope>
    <source>
        <strain evidence="6">SSS_KF_BRIS2020</strain>
    </source>
</reference>
<feature type="compositionally biased region" description="Polar residues" evidence="4">
    <location>
        <begin position="260"/>
        <end position="278"/>
    </location>
</feature>
<organism evidence="6">
    <name type="scientific">Sarcoptes scabiei</name>
    <name type="common">Itch mite</name>
    <name type="synonym">Acarus scabiei</name>
    <dbReference type="NCBI Taxonomy" id="52283"/>
    <lineage>
        <taxon>Eukaryota</taxon>
        <taxon>Metazoa</taxon>
        <taxon>Ecdysozoa</taxon>
        <taxon>Arthropoda</taxon>
        <taxon>Chelicerata</taxon>
        <taxon>Arachnida</taxon>
        <taxon>Acari</taxon>
        <taxon>Acariformes</taxon>
        <taxon>Sarcoptiformes</taxon>
        <taxon>Astigmata</taxon>
        <taxon>Psoroptidia</taxon>
        <taxon>Sarcoptoidea</taxon>
        <taxon>Sarcoptidae</taxon>
        <taxon>Sarcoptinae</taxon>
        <taxon>Sarcoptes</taxon>
    </lineage>
</organism>
<dbReference type="PROSITE" id="PS51292">
    <property type="entry name" value="ZF_RING_CH"/>
    <property type="match status" value="1"/>
</dbReference>
<keyword evidence="3" id="KW-0862">Zinc</keyword>
<dbReference type="GO" id="GO:0008270">
    <property type="term" value="F:zinc ion binding"/>
    <property type="evidence" value="ECO:0007669"/>
    <property type="project" value="UniProtKB-KW"/>
</dbReference>
<feature type="compositionally biased region" description="Basic and acidic residues" evidence="4">
    <location>
        <begin position="279"/>
        <end position="288"/>
    </location>
</feature>
<keyword evidence="2" id="KW-0863">Zinc-finger</keyword>
<evidence type="ECO:0000259" key="5">
    <source>
        <dbReference type="PROSITE" id="PS51292"/>
    </source>
</evidence>
<protein>
    <recommendedName>
        <fullName evidence="5">RING-CH-type domain-containing protein</fullName>
    </recommendedName>
</protein>
<dbReference type="InterPro" id="IPR011016">
    <property type="entry name" value="Znf_RING-CH"/>
</dbReference>
<evidence type="ECO:0000256" key="3">
    <source>
        <dbReference type="ARBA" id="ARBA00022833"/>
    </source>
</evidence>
<dbReference type="AlphaFoldDB" id="A0A834RCL0"/>
<evidence type="ECO:0000256" key="2">
    <source>
        <dbReference type="ARBA" id="ARBA00022771"/>
    </source>
</evidence>
<keyword evidence="8" id="KW-1185">Reference proteome</keyword>
<dbReference type="Gene3D" id="3.30.40.10">
    <property type="entry name" value="Zinc/RING finger domain, C3HC4 (zinc finger)"/>
    <property type="match status" value="1"/>
</dbReference>
<name>A0A834RCL0_SARSC</name>
<dbReference type="EnsemblMetazoa" id="SSS_945s_mrna">
    <property type="protein sequence ID" value="KAF7494156.1"/>
    <property type="gene ID" value="SSS_945"/>
</dbReference>
<evidence type="ECO:0000256" key="4">
    <source>
        <dbReference type="SAM" id="MobiDB-lite"/>
    </source>
</evidence>
<gene>
    <name evidence="6" type="ORF">SSS_945</name>
</gene>
<feature type="region of interest" description="Disordered" evidence="4">
    <location>
        <begin position="260"/>
        <end position="307"/>
    </location>
</feature>
<evidence type="ECO:0000313" key="8">
    <source>
        <dbReference type="Proteomes" id="UP000070412"/>
    </source>
</evidence>
<feature type="domain" description="RING-CH-type" evidence="5">
    <location>
        <begin position="12"/>
        <end position="83"/>
    </location>
</feature>
<dbReference type="InterPro" id="IPR013083">
    <property type="entry name" value="Znf_RING/FYVE/PHD"/>
</dbReference>